<reference evidence="2 3" key="1">
    <citation type="submission" date="2019-03" db="EMBL/GenBank/DDBJ databases">
        <title>Genome sequence of Thiobacillaceae bacterium LSR1, a sulfur-oxidizing bacterium isolated from freshwater sediment.</title>
        <authorList>
            <person name="Li S."/>
        </authorList>
    </citation>
    <scope>NUCLEOTIDE SEQUENCE [LARGE SCALE GENOMIC DNA]</scope>
    <source>
        <strain evidence="2 3">LSR1</strain>
    </source>
</reference>
<sequence>MEQESIRSAITLANRIVNSPELSDRVKNNLSVELPRIAEQVVSELPPKPLDSDPWIYRIVVLALGGTVLIVVAGAVALAAAHSGTGDVKIPEVLTAIGSAAVGALAGLLAPSPGRT</sequence>
<feature type="transmembrane region" description="Helical" evidence="1">
    <location>
        <begin position="93"/>
        <end position="110"/>
    </location>
</feature>
<keyword evidence="1" id="KW-0472">Membrane</keyword>
<accession>A0A4V2NV70</accession>
<protein>
    <submittedName>
        <fullName evidence="2">Uncharacterized protein</fullName>
    </submittedName>
</protein>
<feature type="transmembrane region" description="Helical" evidence="1">
    <location>
        <begin position="55"/>
        <end position="81"/>
    </location>
</feature>
<proteinExistence type="predicted"/>
<evidence type="ECO:0000313" key="2">
    <source>
        <dbReference type="EMBL" id="TCJ12326.1"/>
    </source>
</evidence>
<dbReference type="EMBL" id="SJZB01000043">
    <property type="protein sequence ID" value="TCJ12326.1"/>
    <property type="molecule type" value="Genomic_DNA"/>
</dbReference>
<organism evidence="2 3">
    <name type="scientific">Parasulfuritortus cantonensis</name>
    <dbReference type="NCBI Taxonomy" id="2528202"/>
    <lineage>
        <taxon>Bacteria</taxon>
        <taxon>Pseudomonadati</taxon>
        <taxon>Pseudomonadota</taxon>
        <taxon>Betaproteobacteria</taxon>
        <taxon>Nitrosomonadales</taxon>
        <taxon>Thiobacillaceae</taxon>
        <taxon>Parasulfuritortus</taxon>
    </lineage>
</organism>
<dbReference type="AlphaFoldDB" id="A0A4V2NV70"/>
<name>A0A4V2NV70_9PROT</name>
<keyword evidence="1" id="KW-0812">Transmembrane</keyword>
<keyword evidence="1" id="KW-1133">Transmembrane helix</keyword>
<dbReference type="RefSeq" id="WP_131448040.1">
    <property type="nucleotide sequence ID" value="NZ_SJZB01000043.1"/>
</dbReference>
<gene>
    <name evidence="2" type="ORF">EZJ19_12360</name>
</gene>
<dbReference type="Proteomes" id="UP000295443">
    <property type="component" value="Unassembled WGS sequence"/>
</dbReference>
<comment type="caution">
    <text evidence="2">The sequence shown here is derived from an EMBL/GenBank/DDBJ whole genome shotgun (WGS) entry which is preliminary data.</text>
</comment>
<evidence type="ECO:0000313" key="3">
    <source>
        <dbReference type="Proteomes" id="UP000295443"/>
    </source>
</evidence>
<evidence type="ECO:0000256" key="1">
    <source>
        <dbReference type="SAM" id="Phobius"/>
    </source>
</evidence>
<keyword evidence="3" id="KW-1185">Reference proteome</keyword>